<dbReference type="InterPro" id="IPR001633">
    <property type="entry name" value="EAL_dom"/>
</dbReference>
<dbReference type="InterPro" id="IPR035919">
    <property type="entry name" value="EAL_sf"/>
</dbReference>
<evidence type="ECO:0000313" key="6">
    <source>
        <dbReference type="Proteomes" id="UP000630142"/>
    </source>
</evidence>
<dbReference type="SMART" id="SM00065">
    <property type="entry name" value="GAF"/>
    <property type="match status" value="1"/>
</dbReference>
<keyword evidence="6" id="KW-1185">Reference proteome</keyword>
<organism evidence="5 6">
    <name type="scientific">Tianweitania populi</name>
    <dbReference type="NCBI Taxonomy" id="1607949"/>
    <lineage>
        <taxon>Bacteria</taxon>
        <taxon>Pseudomonadati</taxon>
        <taxon>Pseudomonadota</taxon>
        <taxon>Alphaproteobacteria</taxon>
        <taxon>Hyphomicrobiales</taxon>
        <taxon>Phyllobacteriaceae</taxon>
        <taxon>Tianweitania</taxon>
    </lineage>
</organism>
<dbReference type="Gene3D" id="3.30.450.20">
    <property type="entry name" value="PAS domain"/>
    <property type="match status" value="2"/>
</dbReference>
<dbReference type="CDD" id="cd01948">
    <property type="entry name" value="EAL"/>
    <property type="match status" value="1"/>
</dbReference>
<feature type="domain" description="PAS" evidence="1">
    <location>
        <begin position="164"/>
        <end position="219"/>
    </location>
</feature>
<dbReference type="Gene3D" id="3.20.20.450">
    <property type="entry name" value="EAL domain"/>
    <property type="match status" value="1"/>
</dbReference>
<evidence type="ECO:0000259" key="2">
    <source>
        <dbReference type="PROSITE" id="PS50113"/>
    </source>
</evidence>
<dbReference type="SUPFAM" id="SSF55781">
    <property type="entry name" value="GAF domain-like"/>
    <property type="match status" value="1"/>
</dbReference>
<dbReference type="InterPro" id="IPR000700">
    <property type="entry name" value="PAS-assoc_C"/>
</dbReference>
<dbReference type="SUPFAM" id="SSF55785">
    <property type="entry name" value="PYP-like sensor domain (PAS domain)"/>
    <property type="match status" value="2"/>
</dbReference>
<dbReference type="SMART" id="SM00267">
    <property type="entry name" value="GGDEF"/>
    <property type="match status" value="1"/>
</dbReference>
<dbReference type="PROSITE" id="PS50113">
    <property type="entry name" value="PAC"/>
    <property type="match status" value="1"/>
</dbReference>
<dbReference type="InterPro" id="IPR052155">
    <property type="entry name" value="Biofilm_reg_signaling"/>
</dbReference>
<dbReference type="InterPro" id="IPR003018">
    <property type="entry name" value="GAF"/>
</dbReference>
<dbReference type="Gene3D" id="3.30.70.270">
    <property type="match status" value="1"/>
</dbReference>
<evidence type="ECO:0000259" key="1">
    <source>
        <dbReference type="PROSITE" id="PS50112"/>
    </source>
</evidence>
<dbReference type="InterPro" id="IPR043128">
    <property type="entry name" value="Rev_trsase/Diguanyl_cyclase"/>
</dbReference>
<gene>
    <name evidence="5" type="ORF">GCM10016234_27940</name>
</gene>
<accession>A0A8J3DQX1</accession>
<dbReference type="PROSITE" id="PS50887">
    <property type="entry name" value="GGDEF"/>
    <property type="match status" value="1"/>
</dbReference>
<proteinExistence type="predicted"/>
<dbReference type="CDD" id="cd00130">
    <property type="entry name" value="PAS"/>
    <property type="match status" value="2"/>
</dbReference>
<sequence>MPMELSSSDEALRQETLRRYDILHTPPEGFFDKIVQMAASVFQVPISLVTLVDDDTQWFKARVGLDICGTDRSVSFCDHAIRQPDVMVVDDALKDPRFRDNPLVTGAPFIRFYAGAPIVAPNGSALGSLCIIDTKPRPRPSEQELDLLQQMANLVMQQLETRVLESVKRGAIELARTTPDAVVVIGTQREVMFWNRSAERILGRARETIVGRSFEQIFPAIQGEKLQAALEGSRDAPFEGFVILPDGSSRAIEFTAAPWNDHGRPYVGFMIRDITDRKKARASLEAALALAEASKREVEDSRRFLDAVIENLPSVVLAKDEASRYILANSAAETFLGVPRSAILGKTPEELFPAWRAQYILAEDARILGLQEGRILEEEYRHATPTGERVLKTKKLAIRSTDGQANRILALGEDITEERATAARIAYMAHHDPLTSLANRVAFNERLASALRMAPESGDFAVLYLDLDDFKSVNDTLGPRIGDAVLTACARRLRAAIPEDAFLARFGGDEFAILLIGDDPDTNARDLADALHRALAEPFDIDGSPVTLGTSIGIAVALRHAATAEELLRCADIALYEAKRTGRGTLCFFDPDLDQVTRDRHALGKDLREALARQQFELHYQPVYAAVPRQLIGYEALLRWRHPDRGMISPAEFIPIAEETGLIHLLGEWVLHTACQEAATWPQDLQVAVNLSPAQFKREGLVKLVQTCLEQSGLTPARLELEITESVLLDETLANFSILKQFQSLGVKIALDDFGVGYSSLSYLRSFPFDKLKIDRSFVTEMPSSKQAAAIVRAITTLGHSLGMITTAEGVETQEQLDALRQERCDLIQGYLYGRPLPAEQLVHKGGQGA</sequence>
<dbReference type="PROSITE" id="PS50883">
    <property type="entry name" value="EAL"/>
    <property type="match status" value="1"/>
</dbReference>
<feature type="domain" description="PAC" evidence="2">
    <location>
        <begin position="236"/>
        <end position="286"/>
    </location>
</feature>
<dbReference type="InterPro" id="IPR029787">
    <property type="entry name" value="Nucleotide_cyclase"/>
</dbReference>
<dbReference type="PANTHER" id="PTHR44757">
    <property type="entry name" value="DIGUANYLATE CYCLASE DGCP"/>
    <property type="match status" value="1"/>
</dbReference>
<dbReference type="Proteomes" id="UP000630142">
    <property type="component" value="Unassembled WGS sequence"/>
</dbReference>
<comment type="caution">
    <text evidence="5">The sequence shown here is derived from an EMBL/GenBank/DDBJ whole genome shotgun (WGS) entry which is preliminary data.</text>
</comment>
<dbReference type="InterPro" id="IPR001610">
    <property type="entry name" value="PAC"/>
</dbReference>
<evidence type="ECO:0000259" key="3">
    <source>
        <dbReference type="PROSITE" id="PS50883"/>
    </source>
</evidence>
<feature type="domain" description="EAL" evidence="3">
    <location>
        <begin position="600"/>
        <end position="850"/>
    </location>
</feature>
<feature type="domain" description="GGDEF" evidence="4">
    <location>
        <begin position="458"/>
        <end position="591"/>
    </location>
</feature>
<dbReference type="Pfam" id="PF01590">
    <property type="entry name" value="GAF"/>
    <property type="match status" value="1"/>
</dbReference>
<reference evidence="5" key="2">
    <citation type="submission" date="2020-09" db="EMBL/GenBank/DDBJ databases">
        <authorList>
            <person name="Sun Q."/>
            <person name="Kim S."/>
        </authorList>
    </citation>
    <scope>NUCLEOTIDE SEQUENCE</scope>
    <source>
        <strain evidence="5">KCTC 42249</strain>
    </source>
</reference>
<dbReference type="SUPFAM" id="SSF55073">
    <property type="entry name" value="Nucleotide cyclase"/>
    <property type="match status" value="1"/>
</dbReference>
<dbReference type="InterPro" id="IPR013656">
    <property type="entry name" value="PAS_4"/>
</dbReference>
<dbReference type="Pfam" id="PF00563">
    <property type="entry name" value="EAL"/>
    <property type="match status" value="1"/>
</dbReference>
<dbReference type="InterPro" id="IPR000014">
    <property type="entry name" value="PAS"/>
</dbReference>
<dbReference type="InterPro" id="IPR035965">
    <property type="entry name" value="PAS-like_dom_sf"/>
</dbReference>
<dbReference type="NCBIfam" id="TIGR00254">
    <property type="entry name" value="GGDEF"/>
    <property type="match status" value="1"/>
</dbReference>
<dbReference type="EMBL" id="BMZQ01000002">
    <property type="protein sequence ID" value="GHD18055.1"/>
    <property type="molecule type" value="Genomic_DNA"/>
</dbReference>
<dbReference type="SMART" id="SM00052">
    <property type="entry name" value="EAL"/>
    <property type="match status" value="1"/>
</dbReference>
<evidence type="ECO:0000313" key="5">
    <source>
        <dbReference type="EMBL" id="GHD18055.1"/>
    </source>
</evidence>
<dbReference type="InterPro" id="IPR000160">
    <property type="entry name" value="GGDEF_dom"/>
</dbReference>
<dbReference type="PANTHER" id="PTHR44757:SF2">
    <property type="entry name" value="BIOFILM ARCHITECTURE MAINTENANCE PROTEIN MBAA"/>
    <property type="match status" value="1"/>
</dbReference>
<protein>
    <recommendedName>
        <fullName evidence="7">EAL domain-containing protein</fullName>
    </recommendedName>
</protein>
<dbReference type="InterPro" id="IPR029016">
    <property type="entry name" value="GAF-like_dom_sf"/>
</dbReference>
<dbReference type="CDD" id="cd01949">
    <property type="entry name" value="GGDEF"/>
    <property type="match status" value="1"/>
</dbReference>
<dbReference type="FunFam" id="3.20.20.450:FF:000001">
    <property type="entry name" value="Cyclic di-GMP phosphodiesterase yahA"/>
    <property type="match status" value="1"/>
</dbReference>
<dbReference type="SMART" id="SM00091">
    <property type="entry name" value="PAS"/>
    <property type="match status" value="2"/>
</dbReference>
<reference evidence="5" key="1">
    <citation type="journal article" date="2014" name="Int. J. Syst. Evol. Microbiol.">
        <title>Complete genome sequence of Corynebacterium casei LMG S-19264T (=DSM 44701T), isolated from a smear-ripened cheese.</title>
        <authorList>
            <consortium name="US DOE Joint Genome Institute (JGI-PGF)"/>
            <person name="Walter F."/>
            <person name="Albersmeier A."/>
            <person name="Kalinowski J."/>
            <person name="Ruckert C."/>
        </authorList>
    </citation>
    <scope>NUCLEOTIDE SEQUENCE</scope>
    <source>
        <strain evidence="5">KCTC 42249</strain>
    </source>
</reference>
<dbReference type="SUPFAM" id="SSF141868">
    <property type="entry name" value="EAL domain-like"/>
    <property type="match status" value="1"/>
</dbReference>
<feature type="domain" description="PAS" evidence="1">
    <location>
        <begin position="301"/>
        <end position="347"/>
    </location>
</feature>
<dbReference type="AlphaFoldDB" id="A0A8J3DQX1"/>
<dbReference type="SMART" id="SM00086">
    <property type="entry name" value="PAC"/>
    <property type="match status" value="2"/>
</dbReference>
<dbReference type="Pfam" id="PF00990">
    <property type="entry name" value="GGDEF"/>
    <property type="match status" value="1"/>
</dbReference>
<name>A0A8J3DQX1_9HYPH</name>
<dbReference type="PROSITE" id="PS50112">
    <property type="entry name" value="PAS"/>
    <property type="match status" value="2"/>
</dbReference>
<dbReference type="NCBIfam" id="TIGR00229">
    <property type="entry name" value="sensory_box"/>
    <property type="match status" value="2"/>
</dbReference>
<dbReference type="Gene3D" id="3.30.450.40">
    <property type="match status" value="1"/>
</dbReference>
<evidence type="ECO:0000259" key="4">
    <source>
        <dbReference type="PROSITE" id="PS50887"/>
    </source>
</evidence>
<evidence type="ECO:0008006" key="7">
    <source>
        <dbReference type="Google" id="ProtNLM"/>
    </source>
</evidence>
<dbReference type="Pfam" id="PF08448">
    <property type="entry name" value="PAS_4"/>
    <property type="match status" value="2"/>
</dbReference>